<dbReference type="InterPro" id="IPR009003">
    <property type="entry name" value="Peptidase_S1_PA"/>
</dbReference>
<evidence type="ECO:0000256" key="4">
    <source>
        <dbReference type="PROSITE-ProRule" id="PRU00282"/>
    </source>
</evidence>
<gene>
    <name evidence="6" type="ORF">SADUNF_Sadunf04G0030000</name>
</gene>
<dbReference type="SUPFAM" id="SSF103506">
    <property type="entry name" value="Mitochondrial carrier"/>
    <property type="match status" value="1"/>
</dbReference>
<dbReference type="InterPro" id="IPR023395">
    <property type="entry name" value="MCP_dom_sf"/>
</dbReference>
<dbReference type="GO" id="GO:0004252">
    <property type="term" value="F:serine-type endopeptidase activity"/>
    <property type="evidence" value="ECO:0007669"/>
    <property type="project" value="InterPro"/>
</dbReference>
<dbReference type="FunFam" id="2.40.10.10:FF:000096">
    <property type="entry name" value="Glyoxysomal processing protease glyoxysomal"/>
    <property type="match status" value="1"/>
</dbReference>
<dbReference type="Gene3D" id="1.50.40.10">
    <property type="entry name" value="Mitochondrial carrier domain"/>
    <property type="match status" value="1"/>
</dbReference>
<keyword evidence="7" id="KW-1185">Reference proteome</keyword>
<accession>A0A835KAA9</accession>
<evidence type="ECO:0000256" key="1">
    <source>
        <dbReference type="ARBA" id="ARBA00004141"/>
    </source>
</evidence>
<keyword evidence="3 4" id="KW-0472">Membrane</keyword>
<feature type="region of interest" description="Disordered" evidence="5">
    <location>
        <begin position="192"/>
        <end position="211"/>
    </location>
</feature>
<keyword evidence="2 4" id="KW-0812">Transmembrane</keyword>
<reference evidence="6 7" key="1">
    <citation type="submission" date="2020-10" db="EMBL/GenBank/DDBJ databases">
        <title>Plant Genome Project.</title>
        <authorList>
            <person name="Zhang R.-G."/>
        </authorList>
    </citation>
    <scope>NUCLEOTIDE SEQUENCE [LARGE SCALE GENOMIC DNA]</scope>
    <source>
        <strain evidence="6">FAFU-HL-1</strain>
        <tissue evidence="6">Leaf</tissue>
    </source>
</reference>
<dbReference type="Pfam" id="PF13365">
    <property type="entry name" value="Trypsin_2"/>
    <property type="match status" value="2"/>
</dbReference>
<dbReference type="PROSITE" id="PS50920">
    <property type="entry name" value="SOLCAR"/>
    <property type="match status" value="1"/>
</dbReference>
<dbReference type="GO" id="GO:0005777">
    <property type="term" value="C:peroxisome"/>
    <property type="evidence" value="ECO:0007669"/>
    <property type="project" value="InterPro"/>
</dbReference>
<sequence length="1052" mass="114258">MGLPEIVDFARSFAVMVRIQGPDPKGIKMRKHAFHQHNSGKTTLSASGLLLPDTLYDADLANRILETKSQGLGLVVTVASVIEPFLSSKQRESISQSRPELISGAQIDVMAEGKLDLRKVADGGLDEGASHWLRAQVIRLVDVPVSSLALQSLVEASSGSMNHGWEVGWSLASPENGPQSFMDVVQTQTEHGNASFAESQRRARRESSNPSIMGKSTTRVAILGVFLHLEDLPNFEISATNRRGDFLLAVGSPFGVLSPVHFFNSLSVGSIANCYPPRSSDLSLLMADIRCLPGMEGSPVFCESSNFIGILIRPLRQKSSGAEIQLVIPWEAIAIACSDLLLKEPQNAEKGIHINKENLNAVGNAYSSSSDGPFPLKYRHRNSFYSSPLPVEKAMASICLITIDEVVWASGVLLNDRGLILTNAHLLEPWRFGKTTAKGGEDVAKLQDPFIPPGEIQKYSEVDGREKTQRLPPKTLNIVDSSVAYESKGYKLSLSYKGPMNIRVRLDHADPWIWCGARVVHVCKGPLDVALLQLEHVPDQLFPTKVDFECSSLGSKAYVIGHGLFGPRCGFSPSVCSGVVSKVVKAKAPSYCQSVQGGNLQIPAMLETTAAVHPGGSGGAVINSEGHMIGLVTSNARHGGGTVIPHLNFSIPCAVLAPIFDFAKDMRDISLLQDLDRPNEHLSSVWALMPPLSPKPSPPLPSLPESILQDNEKQMKGSRFAKFIAEREKLSRGTPQLGKAKSISNLIFPRAGKMKSEKVKLQKHNTEAHGIKYKNGLPCTTRILEIEGVTIYAFNFVNVGLRKCLFMFGGLMVLPTDLSKVKGLYRVGTSSFVGMAFESSLLFGIYSQTKQSLQGGVQSDVRRSQVIIPSAAYGGAIISFVLCLSELVKHYGETEFLQCRMQIQVSLVSKFNRYCSPLDCALQTVKNEGTGICRGGYTTLLRESVGNAVFFSVYEYVRHYMHLQSKPTSSDHNNLVDTGIGIVTGGLGGVAFWTAVLPLDVAKTIIQISPDKSSTGNPFLILYSVRCPVPFSSGSLGLSSKLKDAIRVWVRQ</sequence>
<dbReference type="FunFam" id="2.40.10.10:FF:000074">
    <property type="entry name" value="glyoxysomal processing protease, glyoxysomal-like"/>
    <property type="match status" value="1"/>
</dbReference>
<dbReference type="GO" id="GO:0016020">
    <property type="term" value="C:membrane"/>
    <property type="evidence" value="ECO:0007669"/>
    <property type="project" value="UniProtKB-SubCell"/>
</dbReference>
<dbReference type="EMBL" id="JADGMS010000004">
    <property type="protein sequence ID" value="KAF9683593.1"/>
    <property type="molecule type" value="Genomic_DNA"/>
</dbReference>
<name>A0A835KAA9_9ROSI</name>
<dbReference type="SUPFAM" id="SSF50494">
    <property type="entry name" value="Trypsin-like serine proteases"/>
    <property type="match status" value="2"/>
</dbReference>
<dbReference type="InterPro" id="IPR039245">
    <property type="entry name" value="TYSND1/DEG15"/>
</dbReference>
<evidence type="ECO:0000256" key="5">
    <source>
        <dbReference type="SAM" id="MobiDB-lite"/>
    </source>
</evidence>
<evidence type="ECO:0000256" key="2">
    <source>
        <dbReference type="ARBA" id="ARBA00022692"/>
    </source>
</evidence>
<evidence type="ECO:0000313" key="7">
    <source>
        <dbReference type="Proteomes" id="UP000657918"/>
    </source>
</evidence>
<dbReference type="InterPro" id="IPR043504">
    <property type="entry name" value="Peptidase_S1_PA_chymotrypsin"/>
</dbReference>
<dbReference type="Pfam" id="PF00153">
    <property type="entry name" value="Mito_carr"/>
    <property type="match status" value="1"/>
</dbReference>
<comment type="caution">
    <text evidence="6">The sequence shown here is derived from an EMBL/GenBank/DDBJ whole genome shotgun (WGS) entry which is preliminary data.</text>
</comment>
<dbReference type="Proteomes" id="UP000657918">
    <property type="component" value="Chromosome 4"/>
</dbReference>
<organism evidence="6 7">
    <name type="scientific">Salix dunnii</name>
    <dbReference type="NCBI Taxonomy" id="1413687"/>
    <lineage>
        <taxon>Eukaryota</taxon>
        <taxon>Viridiplantae</taxon>
        <taxon>Streptophyta</taxon>
        <taxon>Embryophyta</taxon>
        <taxon>Tracheophyta</taxon>
        <taxon>Spermatophyta</taxon>
        <taxon>Magnoliopsida</taxon>
        <taxon>eudicotyledons</taxon>
        <taxon>Gunneridae</taxon>
        <taxon>Pentapetalae</taxon>
        <taxon>rosids</taxon>
        <taxon>fabids</taxon>
        <taxon>Malpighiales</taxon>
        <taxon>Salicaceae</taxon>
        <taxon>Saliceae</taxon>
        <taxon>Salix</taxon>
    </lineage>
</organism>
<dbReference type="AlphaFoldDB" id="A0A835KAA9"/>
<evidence type="ECO:0000313" key="6">
    <source>
        <dbReference type="EMBL" id="KAF9683593.1"/>
    </source>
</evidence>
<comment type="subcellular location">
    <subcellularLocation>
        <location evidence="1">Membrane</location>
        <topology evidence="1">Multi-pass membrane protein</topology>
    </subcellularLocation>
</comment>
<dbReference type="PANTHER" id="PTHR21004:SF0">
    <property type="entry name" value="PEROXISOMAL LEADER PEPTIDE-PROCESSING PROTEASE"/>
    <property type="match status" value="1"/>
</dbReference>
<dbReference type="Gene3D" id="2.40.10.10">
    <property type="entry name" value="Trypsin-like serine proteases"/>
    <property type="match status" value="2"/>
</dbReference>
<dbReference type="GO" id="GO:0016485">
    <property type="term" value="P:protein processing"/>
    <property type="evidence" value="ECO:0007669"/>
    <property type="project" value="InterPro"/>
</dbReference>
<dbReference type="PANTHER" id="PTHR21004">
    <property type="entry name" value="SERINE PROTEASE-RELATED"/>
    <property type="match status" value="1"/>
</dbReference>
<dbReference type="OrthoDB" id="17845at2759"/>
<dbReference type="InterPro" id="IPR018108">
    <property type="entry name" value="MCP_transmembrane"/>
</dbReference>
<feature type="repeat" description="Solcar" evidence="4">
    <location>
        <begin position="866"/>
        <end position="960"/>
    </location>
</feature>
<proteinExistence type="predicted"/>
<protein>
    <submittedName>
        <fullName evidence="6">Uncharacterized protein</fullName>
    </submittedName>
</protein>
<evidence type="ECO:0000256" key="3">
    <source>
        <dbReference type="ARBA" id="ARBA00023136"/>
    </source>
</evidence>